<protein>
    <submittedName>
        <fullName evidence="1 2">Uncharacterized protein</fullName>
    </submittedName>
</protein>
<evidence type="ECO:0000313" key="3">
    <source>
        <dbReference type="Proteomes" id="UP000006727"/>
    </source>
</evidence>
<reference evidence="1 3" key="1">
    <citation type="journal article" date="2008" name="Science">
        <title>The Physcomitrella genome reveals evolutionary insights into the conquest of land by plants.</title>
        <authorList>
            <person name="Rensing S."/>
            <person name="Lang D."/>
            <person name="Zimmer A."/>
            <person name="Terry A."/>
            <person name="Salamov A."/>
            <person name="Shapiro H."/>
            <person name="Nishiyama T."/>
            <person name="Perroud P.-F."/>
            <person name="Lindquist E."/>
            <person name="Kamisugi Y."/>
            <person name="Tanahashi T."/>
            <person name="Sakakibara K."/>
            <person name="Fujita T."/>
            <person name="Oishi K."/>
            <person name="Shin-I T."/>
            <person name="Kuroki Y."/>
            <person name="Toyoda A."/>
            <person name="Suzuki Y."/>
            <person name="Hashimoto A."/>
            <person name="Yamaguchi K."/>
            <person name="Sugano A."/>
            <person name="Kohara Y."/>
            <person name="Fujiyama A."/>
            <person name="Anterola A."/>
            <person name="Aoki S."/>
            <person name="Ashton N."/>
            <person name="Barbazuk W.B."/>
            <person name="Barker E."/>
            <person name="Bennetzen J."/>
            <person name="Bezanilla M."/>
            <person name="Blankenship R."/>
            <person name="Cho S.H."/>
            <person name="Dutcher S."/>
            <person name="Estelle M."/>
            <person name="Fawcett J.A."/>
            <person name="Gundlach H."/>
            <person name="Hanada K."/>
            <person name="Heyl A."/>
            <person name="Hicks K.A."/>
            <person name="Hugh J."/>
            <person name="Lohr M."/>
            <person name="Mayer K."/>
            <person name="Melkozernov A."/>
            <person name="Murata T."/>
            <person name="Nelson D."/>
            <person name="Pils B."/>
            <person name="Prigge M."/>
            <person name="Reiss B."/>
            <person name="Renner T."/>
            <person name="Rombauts S."/>
            <person name="Rushton P."/>
            <person name="Sanderfoot A."/>
            <person name="Schween G."/>
            <person name="Shiu S.-H."/>
            <person name="Stueber K."/>
            <person name="Theodoulou F.L."/>
            <person name="Tu H."/>
            <person name="Van de Peer Y."/>
            <person name="Verrier P.J."/>
            <person name="Waters E."/>
            <person name="Wood A."/>
            <person name="Yang L."/>
            <person name="Cove D."/>
            <person name="Cuming A."/>
            <person name="Hasebe M."/>
            <person name="Lucas S."/>
            <person name="Mishler D.B."/>
            <person name="Reski R."/>
            <person name="Grigoriev I."/>
            <person name="Quatrano R.S."/>
            <person name="Boore J.L."/>
        </authorList>
    </citation>
    <scope>NUCLEOTIDE SEQUENCE [LARGE SCALE GENOMIC DNA]</scope>
    <source>
        <strain evidence="2 3">cv. Gransden 2004</strain>
    </source>
</reference>
<evidence type="ECO:0000313" key="2">
    <source>
        <dbReference type="EnsemblPlants" id="PAC:32945003.CDS.1"/>
    </source>
</evidence>
<keyword evidence="3" id="KW-1185">Reference proteome</keyword>
<dbReference type="Gramene" id="Pp3c3_31530V3.2">
    <property type="protein sequence ID" value="PAC:32945004.CDS.1"/>
    <property type="gene ID" value="Pp3c3_31530"/>
</dbReference>
<dbReference type="AlphaFoldDB" id="A0A2K1KWQ2"/>
<dbReference type="EnsemblPlants" id="Pp3c3_31530V3.1">
    <property type="protein sequence ID" value="PAC:32945003.CDS.1"/>
    <property type="gene ID" value="Pp3c3_31530"/>
</dbReference>
<dbReference type="Proteomes" id="UP000006727">
    <property type="component" value="Chromosome 3"/>
</dbReference>
<name>A0A2K1KWQ2_PHYPA</name>
<sequence>MQQKSGASKRATTLESCVRRSPMHKWRATIVDETLIFIHPPWIDSIHSSFLNGPSLSCLGYGLLSSPFLFGLSKYSIKRNLKCT</sequence>
<dbReference type="Gramene" id="Pp3c3_31530V3.1">
    <property type="protein sequence ID" value="PAC:32945003.CDS.1"/>
    <property type="gene ID" value="Pp3c3_31530"/>
</dbReference>
<gene>
    <name evidence="1" type="ORF">PHYPA_005222</name>
</gene>
<reference evidence="1 3" key="2">
    <citation type="journal article" date="2018" name="Plant J.">
        <title>The Physcomitrella patens chromosome-scale assembly reveals moss genome structure and evolution.</title>
        <authorList>
            <person name="Lang D."/>
            <person name="Ullrich K.K."/>
            <person name="Murat F."/>
            <person name="Fuchs J."/>
            <person name="Jenkins J."/>
            <person name="Haas F.B."/>
            <person name="Piednoel M."/>
            <person name="Gundlach H."/>
            <person name="Van Bel M."/>
            <person name="Meyberg R."/>
            <person name="Vives C."/>
            <person name="Morata J."/>
            <person name="Symeonidi A."/>
            <person name="Hiss M."/>
            <person name="Muchero W."/>
            <person name="Kamisugi Y."/>
            <person name="Saleh O."/>
            <person name="Blanc G."/>
            <person name="Decker E.L."/>
            <person name="van Gessel N."/>
            <person name="Grimwood J."/>
            <person name="Hayes R.D."/>
            <person name="Graham S.W."/>
            <person name="Gunter L.E."/>
            <person name="McDaniel S.F."/>
            <person name="Hoernstein S.N.W."/>
            <person name="Larsson A."/>
            <person name="Li F.W."/>
            <person name="Perroud P.F."/>
            <person name="Phillips J."/>
            <person name="Ranjan P."/>
            <person name="Rokshar D.S."/>
            <person name="Rothfels C.J."/>
            <person name="Schneider L."/>
            <person name="Shu S."/>
            <person name="Stevenson D.W."/>
            <person name="Thummler F."/>
            <person name="Tillich M."/>
            <person name="Villarreal Aguilar J.C."/>
            <person name="Widiez T."/>
            <person name="Wong G.K."/>
            <person name="Wymore A."/>
            <person name="Zhang Y."/>
            <person name="Zimmer A.D."/>
            <person name="Quatrano R.S."/>
            <person name="Mayer K.F.X."/>
            <person name="Goodstein D."/>
            <person name="Casacuberta J.M."/>
            <person name="Vandepoele K."/>
            <person name="Reski R."/>
            <person name="Cuming A.C."/>
            <person name="Tuskan G.A."/>
            <person name="Maumus F."/>
            <person name="Salse J."/>
            <person name="Schmutz J."/>
            <person name="Rensing S.A."/>
        </authorList>
    </citation>
    <scope>NUCLEOTIDE SEQUENCE [LARGE SCALE GENOMIC DNA]</scope>
    <source>
        <strain evidence="2 3">cv. Gransden 2004</strain>
    </source>
</reference>
<organism evidence="1">
    <name type="scientific">Physcomitrium patens</name>
    <name type="common">Spreading-leaved earth moss</name>
    <name type="synonym">Physcomitrella patens</name>
    <dbReference type="NCBI Taxonomy" id="3218"/>
    <lineage>
        <taxon>Eukaryota</taxon>
        <taxon>Viridiplantae</taxon>
        <taxon>Streptophyta</taxon>
        <taxon>Embryophyta</taxon>
        <taxon>Bryophyta</taxon>
        <taxon>Bryophytina</taxon>
        <taxon>Bryopsida</taxon>
        <taxon>Funariidae</taxon>
        <taxon>Funariales</taxon>
        <taxon>Funariaceae</taxon>
        <taxon>Physcomitrium</taxon>
    </lineage>
</organism>
<dbReference type="EMBL" id="ABEU02000003">
    <property type="protein sequence ID" value="PNR58227.1"/>
    <property type="molecule type" value="Genomic_DNA"/>
</dbReference>
<reference evidence="2" key="3">
    <citation type="submission" date="2020-12" db="UniProtKB">
        <authorList>
            <consortium name="EnsemblPlants"/>
        </authorList>
    </citation>
    <scope>IDENTIFICATION</scope>
</reference>
<dbReference type="EnsemblPlants" id="Pp3c3_31530V3.2">
    <property type="protein sequence ID" value="PAC:32945004.CDS.1"/>
    <property type="gene ID" value="Pp3c3_31530"/>
</dbReference>
<accession>A0A2K1KWQ2</accession>
<proteinExistence type="predicted"/>
<dbReference type="InParanoid" id="A0A2K1KWQ2"/>
<evidence type="ECO:0000313" key="1">
    <source>
        <dbReference type="EMBL" id="PNR58227.1"/>
    </source>
</evidence>